<evidence type="ECO:0000313" key="2">
    <source>
        <dbReference type="EMBL" id="SEA00123.1"/>
    </source>
</evidence>
<dbReference type="Pfam" id="PF10263">
    <property type="entry name" value="SprT-like"/>
    <property type="match status" value="1"/>
</dbReference>
<dbReference type="AlphaFoldDB" id="A0A1H3XLA9"/>
<name>A0A1H3XLA9_9BACT</name>
<dbReference type="InterPro" id="IPR006640">
    <property type="entry name" value="SprT-like_domain"/>
</dbReference>
<keyword evidence="3" id="KW-1185">Reference proteome</keyword>
<dbReference type="GO" id="GO:0006950">
    <property type="term" value="P:response to stress"/>
    <property type="evidence" value="ECO:0007669"/>
    <property type="project" value="UniProtKB-ARBA"/>
</dbReference>
<proteinExistence type="predicted"/>
<dbReference type="EMBL" id="FNQN01000002">
    <property type="protein sequence ID" value="SEA00123.1"/>
    <property type="molecule type" value="Genomic_DNA"/>
</dbReference>
<sequence>MTVKQYADALNLWQQIELAVEGMLLNASKAGFLEKIATIPIKKSHATRRLGAYVSRGGEPVCIRLQFAQEPENLKQTFLHEVAHACDYLSRKAGSQPYQRAHGPSWKLWTNALGISAKSSGESEAVKDLHQQRLKLVAVCQKCGTEFHRVRRLNRNRRYTHQQCGGRLKTV</sequence>
<organism evidence="2 3">
    <name type="scientific">Desulfuromusa kysingii</name>
    <dbReference type="NCBI Taxonomy" id="37625"/>
    <lineage>
        <taxon>Bacteria</taxon>
        <taxon>Pseudomonadati</taxon>
        <taxon>Thermodesulfobacteriota</taxon>
        <taxon>Desulfuromonadia</taxon>
        <taxon>Desulfuromonadales</taxon>
        <taxon>Geopsychrobacteraceae</taxon>
        <taxon>Desulfuromusa</taxon>
    </lineage>
</organism>
<dbReference type="OrthoDB" id="5405622at2"/>
<reference evidence="2 3" key="1">
    <citation type="submission" date="2016-10" db="EMBL/GenBank/DDBJ databases">
        <authorList>
            <person name="de Groot N.N."/>
        </authorList>
    </citation>
    <scope>NUCLEOTIDE SEQUENCE [LARGE SCALE GENOMIC DNA]</scope>
    <source>
        <strain evidence="2 3">DSM 7343</strain>
    </source>
</reference>
<evidence type="ECO:0000259" key="1">
    <source>
        <dbReference type="SMART" id="SM00731"/>
    </source>
</evidence>
<dbReference type="RefSeq" id="WP_092345354.1">
    <property type="nucleotide sequence ID" value="NZ_FNQN01000002.1"/>
</dbReference>
<protein>
    <submittedName>
        <fullName evidence="2">SprT-like family protein</fullName>
    </submittedName>
</protein>
<dbReference type="Proteomes" id="UP000199409">
    <property type="component" value="Unassembled WGS sequence"/>
</dbReference>
<accession>A0A1H3XLA9</accession>
<dbReference type="SMART" id="SM00731">
    <property type="entry name" value="SprT"/>
    <property type="match status" value="1"/>
</dbReference>
<dbReference type="STRING" id="37625.SAMN05660420_01023"/>
<evidence type="ECO:0000313" key="3">
    <source>
        <dbReference type="Proteomes" id="UP000199409"/>
    </source>
</evidence>
<gene>
    <name evidence="2" type="ORF">SAMN05660420_01023</name>
</gene>
<feature type="domain" description="SprT-like" evidence="1">
    <location>
        <begin position="18"/>
        <end position="171"/>
    </location>
</feature>